<name>M5CE42_THACB</name>
<dbReference type="AlphaFoldDB" id="M5CE42"/>
<feature type="region of interest" description="Disordered" evidence="1">
    <location>
        <begin position="356"/>
        <end position="380"/>
    </location>
</feature>
<proteinExistence type="predicted"/>
<evidence type="ECO:0000313" key="3">
    <source>
        <dbReference type="Proteomes" id="UP000012065"/>
    </source>
</evidence>
<feature type="compositionally biased region" description="Acidic residues" evidence="1">
    <location>
        <begin position="360"/>
        <end position="371"/>
    </location>
</feature>
<sequence length="380" mass="43171">MPPREPGLGIYFESEDDPEDRSKIPEIPSEYRAKEVNLWPTPNFDVKKRQQQYEALDSIVTPATEWGAPVWNQLTVSQRFSIDLTHCLLNKYSAKAALAYTPHIRKSIGRFCWNILCAATPSVPLSLEEAEEHPESNNLDRALSPPSTNYPTARFVPYRLVYDLDSKPSTVSTSIYDTHYCWVRDRFITFCLRLSDPAYVAHEIELMVEKIRLGGHEDCIGIILSSQQEMIAVAVDNGLKSTRKVRHTPVLTINPDPTMPGQASEAPLAYLLASSDTHVLELAKATGRSTSTYNSLLNHDDYTILGKIHGHKLTYTAQFVLDDAPTALGLCWKRPRHADDRWDAWGAWDAWDAWERTPEELESTQNEESDDDKLTNDRRR</sequence>
<dbReference type="Proteomes" id="UP000012065">
    <property type="component" value="Unassembled WGS sequence"/>
</dbReference>
<organism evidence="2 3">
    <name type="scientific">Thanatephorus cucumeris (strain AG1-IB / isolate 7/3/14)</name>
    <name type="common">Lettuce bottom rot fungus</name>
    <name type="synonym">Rhizoctonia solani</name>
    <dbReference type="NCBI Taxonomy" id="1108050"/>
    <lineage>
        <taxon>Eukaryota</taxon>
        <taxon>Fungi</taxon>
        <taxon>Dikarya</taxon>
        <taxon>Basidiomycota</taxon>
        <taxon>Agaricomycotina</taxon>
        <taxon>Agaricomycetes</taxon>
        <taxon>Cantharellales</taxon>
        <taxon>Ceratobasidiaceae</taxon>
        <taxon>Rhizoctonia</taxon>
        <taxon>Rhizoctonia solani AG-1</taxon>
    </lineage>
</organism>
<accession>M5CE42</accession>
<comment type="caution">
    <text evidence="2">The sequence shown here is derived from an EMBL/GenBank/DDBJ whole genome shotgun (WGS) entry which is preliminary data.</text>
</comment>
<reference evidence="2 3" key="1">
    <citation type="journal article" date="2013" name="J. Biotechnol.">
        <title>Establishment and interpretation of the genome sequence of the phytopathogenic fungus Rhizoctonia solani AG1-IB isolate 7/3/14.</title>
        <authorList>
            <person name="Wibberg D.W."/>
            <person name="Jelonek L.J."/>
            <person name="Rupp O.R."/>
            <person name="Hennig M.H."/>
            <person name="Eikmeyer F.E."/>
            <person name="Goesmann A.G."/>
            <person name="Hartmann A.H."/>
            <person name="Borriss R.B."/>
            <person name="Grosch R.G."/>
            <person name="Puehler A.P."/>
            <person name="Schlueter A.S."/>
        </authorList>
    </citation>
    <scope>NUCLEOTIDE SEQUENCE [LARGE SCALE GENOMIC DNA]</scope>
    <source>
        <strain evidence="3">AG1-IB / isolate 7/3/14</strain>
    </source>
</reference>
<dbReference type="EMBL" id="CAOJ01012636">
    <property type="protein sequence ID" value="CCO34122.1"/>
    <property type="molecule type" value="Genomic_DNA"/>
</dbReference>
<evidence type="ECO:0000313" key="2">
    <source>
        <dbReference type="EMBL" id="CCO34122.1"/>
    </source>
</evidence>
<protein>
    <submittedName>
        <fullName evidence="2">Uncharacterized protein</fullName>
    </submittedName>
</protein>
<feature type="region of interest" description="Disordered" evidence="1">
    <location>
        <begin position="1"/>
        <end position="24"/>
    </location>
</feature>
<evidence type="ECO:0000256" key="1">
    <source>
        <dbReference type="SAM" id="MobiDB-lite"/>
    </source>
</evidence>
<dbReference type="HOGENOM" id="CLU_727979_0_0_1"/>
<gene>
    <name evidence="2" type="ORF">BN14_08214</name>
</gene>